<keyword evidence="14" id="KW-0472">Membrane</keyword>
<dbReference type="InterPro" id="IPR001223">
    <property type="entry name" value="Glyco_hydro18_cat"/>
</dbReference>
<keyword evidence="11" id="KW-0624">Polysaccharide degradation</keyword>
<keyword evidence="15" id="KW-0732">Signal</keyword>
<feature type="chain" id="PRO_5042966037" description="Acidic endochitinase" evidence="15">
    <location>
        <begin position="29"/>
        <end position="526"/>
    </location>
</feature>
<feature type="domain" description="GH18" evidence="16">
    <location>
        <begin position="31"/>
        <end position="309"/>
    </location>
</feature>
<keyword evidence="6 13" id="KW-0378">Hydrolase</keyword>
<dbReference type="FunFam" id="3.20.20.80:FF:000015">
    <property type="entry name" value="Acidic endochitinase SE2"/>
    <property type="match status" value="1"/>
</dbReference>
<evidence type="ECO:0000256" key="9">
    <source>
        <dbReference type="ARBA" id="ARBA00023277"/>
    </source>
</evidence>
<dbReference type="CDD" id="cd02877">
    <property type="entry name" value="GH18_hevamine_XipI_class_III"/>
    <property type="match status" value="1"/>
</dbReference>
<dbReference type="GO" id="GO:0000272">
    <property type="term" value="P:polysaccharide catabolic process"/>
    <property type="evidence" value="ECO:0007669"/>
    <property type="project" value="UniProtKB-KW"/>
</dbReference>
<evidence type="ECO:0000256" key="10">
    <source>
        <dbReference type="ARBA" id="ARBA00023295"/>
    </source>
</evidence>
<organism evidence="17 18">
    <name type="scientific">Clitoria ternatea</name>
    <name type="common">Butterfly pea</name>
    <dbReference type="NCBI Taxonomy" id="43366"/>
    <lineage>
        <taxon>Eukaryota</taxon>
        <taxon>Viridiplantae</taxon>
        <taxon>Streptophyta</taxon>
        <taxon>Embryophyta</taxon>
        <taxon>Tracheophyta</taxon>
        <taxon>Spermatophyta</taxon>
        <taxon>Magnoliopsida</taxon>
        <taxon>eudicotyledons</taxon>
        <taxon>Gunneridae</taxon>
        <taxon>Pentapetalae</taxon>
        <taxon>rosids</taxon>
        <taxon>fabids</taxon>
        <taxon>Fabales</taxon>
        <taxon>Fabaceae</taxon>
        <taxon>Papilionoideae</taxon>
        <taxon>50 kb inversion clade</taxon>
        <taxon>NPAAA clade</taxon>
        <taxon>indigoferoid/millettioid clade</taxon>
        <taxon>Phaseoleae</taxon>
        <taxon>Clitoria</taxon>
    </lineage>
</organism>
<keyword evidence="7" id="KW-0146">Chitin degradation</keyword>
<dbReference type="EC" id="3.2.1.14" evidence="4"/>
<keyword evidence="8" id="KW-1015">Disulfide bond</keyword>
<protein>
    <recommendedName>
        <fullName evidence="12">Acidic endochitinase</fullName>
        <ecNumber evidence="4">3.2.1.14</ecNumber>
    </recommendedName>
</protein>
<evidence type="ECO:0000256" key="5">
    <source>
        <dbReference type="ARBA" id="ARBA00022525"/>
    </source>
</evidence>
<dbReference type="InterPro" id="IPR017853">
    <property type="entry name" value="GH"/>
</dbReference>
<dbReference type="EMBL" id="JAYKXN010000007">
    <property type="protein sequence ID" value="KAK7271909.1"/>
    <property type="molecule type" value="Genomic_DNA"/>
</dbReference>
<dbReference type="GO" id="GO:0006032">
    <property type="term" value="P:chitin catabolic process"/>
    <property type="evidence" value="ECO:0007669"/>
    <property type="project" value="UniProtKB-KW"/>
</dbReference>
<keyword evidence="10 13" id="KW-0326">Glycosidase</keyword>
<keyword evidence="5" id="KW-0964">Secreted</keyword>
<dbReference type="InterPro" id="IPR011009">
    <property type="entry name" value="Kinase-like_dom_sf"/>
</dbReference>
<proteinExistence type="inferred from homology"/>
<dbReference type="SUPFAM" id="SSF51445">
    <property type="entry name" value="(Trans)glycosidases"/>
    <property type="match status" value="1"/>
</dbReference>
<dbReference type="Pfam" id="PF00704">
    <property type="entry name" value="Glyco_hydro_18"/>
    <property type="match status" value="1"/>
</dbReference>
<evidence type="ECO:0000256" key="8">
    <source>
        <dbReference type="ARBA" id="ARBA00023157"/>
    </source>
</evidence>
<evidence type="ECO:0000256" key="7">
    <source>
        <dbReference type="ARBA" id="ARBA00023024"/>
    </source>
</evidence>
<comment type="catalytic activity">
    <reaction evidence="1">
        <text>Random endo-hydrolysis of N-acetyl-beta-D-glucosaminide (1-&gt;4)-beta-linkages in chitin and chitodextrins.</text>
        <dbReference type="EC" id="3.2.1.14"/>
    </reaction>
</comment>
<dbReference type="GO" id="GO:0008843">
    <property type="term" value="F:endochitinase activity"/>
    <property type="evidence" value="ECO:0007669"/>
    <property type="project" value="UniProtKB-EC"/>
</dbReference>
<evidence type="ECO:0000256" key="6">
    <source>
        <dbReference type="ARBA" id="ARBA00022801"/>
    </source>
</evidence>
<dbReference type="PANTHER" id="PTHR45708">
    <property type="entry name" value="ENDOCHITINASE"/>
    <property type="match status" value="1"/>
</dbReference>
<evidence type="ECO:0000256" key="1">
    <source>
        <dbReference type="ARBA" id="ARBA00000822"/>
    </source>
</evidence>
<evidence type="ECO:0000313" key="18">
    <source>
        <dbReference type="Proteomes" id="UP001359559"/>
    </source>
</evidence>
<dbReference type="SUPFAM" id="SSF56112">
    <property type="entry name" value="Protein kinase-like (PK-like)"/>
    <property type="match status" value="1"/>
</dbReference>
<evidence type="ECO:0000256" key="2">
    <source>
        <dbReference type="ARBA" id="ARBA00004239"/>
    </source>
</evidence>
<evidence type="ECO:0000256" key="12">
    <source>
        <dbReference type="ARBA" id="ARBA00073139"/>
    </source>
</evidence>
<gene>
    <name evidence="17" type="ORF">RJT34_28179</name>
</gene>
<sequence>MIRRILQSASLALLLTFVVLLVLDTSEAQSDDIAIYWGQNDNEGTLTETCATGKYSYVIIAFLNKFGNGQTPEINLASHCDPASNGCTTLSKDIRNCQMQGIKVLLSIGGADGDYRLASSSDAKIVSDYLWNNFLGGTATTSSSRPFGDAVLDGIDFDIENSTQQHWDELARFLKSHGTSTQNVYLSAAPQCPFPDREMGIALDTGIFDCVWVQFYNNPGCEYTQSNDSDLLSSWNQWTTSLKAGKFFMGLPASPAAAGSGYVPVDLLVSNILPVINKSPNYGGVMLWTTYYDKQSGYSSYIRSSLCTQQNPPPECRGNDSHKAHKWWIWLIVGIGAALAISLIFYLWFTLRRKNKGEVDGKMKQEKAMHEDGVSAVFSNKGKNVETEVKMFSSESTVLMLEIVSGKKNACNYDSDNPLGLIGQAWQMWNKGKYSELIDPILKGSCAVNEILRCIHMSLLCVQDQAGDRPTMSDVVSFLSREAIILAKPKKPVFFTSITVNEPKCADAGQKTHSLNDQTISTMSTR</sequence>
<dbReference type="InterPro" id="IPR045321">
    <property type="entry name" value="Cts1-like"/>
</dbReference>
<keyword evidence="14" id="KW-0812">Transmembrane</keyword>
<keyword evidence="9" id="KW-0119">Carbohydrate metabolism</keyword>
<keyword evidence="18" id="KW-1185">Reference proteome</keyword>
<feature type="transmembrane region" description="Helical" evidence="14">
    <location>
        <begin position="327"/>
        <end position="349"/>
    </location>
</feature>
<accession>A0AAN9FAM7</accession>
<evidence type="ECO:0000256" key="15">
    <source>
        <dbReference type="SAM" id="SignalP"/>
    </source>
</evidence>
<evidence type="ECO:0000259" key="16">
    <source>
        <dbReference type="PROSITE" id="PS51910"/>
    </source>
</evidence>
<dbReference type="PROSITE" id="PS51910">
    <property type="entry name" value="GH18_2"/>
    <property type="match status" value="1"/>
</dbReference>
<dbReference type="InterPro" id="IPR050542">
    <property type="entry name" value="Glycosyl_Hydrlase18_Chitinase"/>
</dbReference>
<dbReference type="AlphaFoldDB" id="A0AAN9FAM7"/>
<name>A0AAN9FAM7_CLITE</name>
<dbReference type="InterPro" id="IPR001579">
    <property type="entry name" value="Glyco_hydro_18_chit_AS"/>
</dbReference>
<dbReference type="Gene3D" id="3.20.20.80">
    <property type="entry name" value="Glycosidases"/>
    <property type="match status" value="1"/>
</dbReference>
<evidence type="ECO:0000256" key="4">
    <source>
        <dbReference type="ARBA" id="ARBA00012729"/>
    </source>
</evidence>
<evidence type="ECO:0000256" key="11">
    <source>
        <dbReference type="ARBA" id="ARBA00023326"/>
    </source>
</evidence>
<dbReference type="Proteomes" id="UP001359559">
    <property type="component" value="Unassembled WGS sequence"/>
</dbReference>
<feature type="signal peptide" evidence="15">
    <location>
        <begin position="1"/>
        <end position="28"/>
    </location>
</feature>
<evidence type="ECO:0000256" key="13">
    <source>
        <dbReference type="RuleBase" id="RU000489"/>
    </source>
</evidence>
<dbReference type="GO" id="GO:0005576">
    <property type="term" value="C:extracellular region"/>
    <property type="evidence" value="ECO:0007669"/>
    <property type="project" value="UniProtKB-SubCell"/>
</dbReference>
<comment type="caution">
    <text evidence="17">The sequence shown here is derived from an EMBL/GenBank/DDBJ whole genome shotgun (WGS) entry which is preliminary data.</text>
</comment>
<reference evidence="17 18" key="1">
    <citation type="submission" date="2024-01" db="EMBL/GenBank/DDBJ databases">
        <title>The genomes of 5 underutilized Papilionoideae crops provide insights into root nodulation and disease resistance.</title>
        <authorList>
            <person name="Yuan L."/>
        </authorList>
    </citation>
    <scope>NUCLEOTIDE SEQUENCE [LARGE SCALE GENOMIC DNA]</scope>
    <source>
        <strain evidence="17">LY-2023</strain>
        <tissue evidence="17">Leaf</tissue>
    </source>
</reference>
<comment type="similarity">
    <text evidence="3">Belongs to the glycosyl hydrolase 18 family. Chitinase class II subfamily.</text>
</comment>
<evidence type="ECO:0000256" key="3">
    <source>
        <dbReference type="ARBA" id="ARBA00009121"/>
    </source>
</evidence>
<dbReference type="PANTHER" id="PTHR45708:SF21">
    <property type="entry name" value="ACIDIC ENDOCHITINASE"/>
    <property type="match status" value="1"/>
</dbReference>
<evidence type="ECO:0000313" key="17">
    <source>
        <dbReference type="EMBL" id="KAK7271909.1"/>
    </source>
</evidence>
<evidence type="ECO:0000256" key="14">
    <source>
        <dbReference type="SAM" id="Phobius"/>
    </source>
</evidence>
<dbReference type="Gene3D" id="1.10.510.10">
    <property type="entry name" value="Transferase(Phosphotransferase) domain 1"/>
    <property type="match status" value="1"/>
</dbReference>
<comment type="subcellular location">
    <subcellularLocation>
        <location evidence="2">Secreted</location>
        <location evidence="2">Extracellular space</location>
    </subcellularLocation>
</comment>
<dbReference type="PROSITE" id="PS01095">
    <property type="entry name" value="GH18_1"/>
    <property type="match status" value="1"/>
</dbReference>
<keyword evidence="14" id="KW-1133">Transmembrane helix</keyword>